<dbReference type="PANTHER" id="PTHR42681">
    <property type="entry name" value="MALONYL-COA-ACYL CARRIER PROTEIN TRANSACYLASE, MITOCHONDRIAL"/>
    <property type="match status" value="1"/>
</dbReference>
<evidence type="ECO:0000259" key="7">
    <source>
        <dbReference type="SMART" id="SM00827"/>
    </source>
</evidence>
<dbReference type="SMART" id="SM00827">
    <property type="entry name" value="PKS_AT"/>
    <property type="match status" value="1"/>
</dbReference>
<feature type="active site" evidence="5">
    <location>
        <position position="211"/>
    </location>
</feature>
<comment type="similarity">
    <text evidence="4">Belongs to the fabD family.</text>
</comment>
<dbReference type="SUPFAM" id="SSF55048">
    <property type="entry name" value="Probable ACP-binding domain of malonyl-CoA ACP transacylase"/>
    <property type="match status" value="1"/>
</dbReference>
<keyword evidence="1 4" id="KW-0808">Transferase</keyword>
<feature type="region of interest" description="Disordered" evidence="6">
    <location>
        <begin position="1"/>
        <end position="35"/>
    </location>
</feature>
<organism evidence="8 9">
    <name type="scientific">Streptomyces beijiangensis</name>
    <dbReference type="NCBI Taxonomy" id="163361"/>
    <lineage>
        <taxon>Bacteria</taxon>
        <taxon>Bacillati</taxon>
        <taxon>Actinomycetota</taxon>
        <taxon>Actinomycetes</taxon>
        <taxon>Kitasatosporales</taxon>
        <taxon>Streptomycetaceae</taxon>
        <taxon>Streptomyces</taxon>
    </lineage>
</organism>
<evidence type="ECO:0000313" key="9">
    <source>
        <dbReference type="Proteomes" id="UP000664167"/>
    </source>
</evidence>
<keyword evidence="9" id="KW-1185">Reference proteome</keyword>
<reference evidence="8" key="1">
    <citation type="submission" date="2021-03" db="EMBL/GenBank/DDBJ databases">
        <title>Streptomyces poriferae sp. nov., a novel marine sponge-derived Actinobacteria species with anti-MRSA activity.</title>
        <authorList>
            <person name="Sandoval-Powers M."/>
            <person name="Kralova S."/>
            <person name="Nguyen G.-S."/>
            <person name="Fawwal D."/>
            <person name="Degnes K."/>
            <person name="Klinkenberg G."/>
            <person name="Sletta H."/>
            <person name="Wentzel A."/>
            <person name="Liles M.R."/>
        </authorList>
    </citation>
    <scope>NUCLEOTIDE SEQUENCE</scope>
    <source>
        <strain evidence="8">DSM 41794</strain>
    </source>
</reference>
<dbReference type="PANTHER" id="PTHR42681:SF1">
    <property type="entry name" value="MALONYL-COA-ACYL CARRIER PROTEIN TRANSACYLASE, MITOCHONDRIAL"/>
    <property type="match status" value="1"/>
</dbReference>
<sequence>MTTHLHDPSATTPRHAVLFPGQGVQRAGTGEPWRTTESWELVETVSRSSGFDVAELLLDADQETLSRTDHAQISVFTASLLAWSEFRARESDARVVAVAGHSLGEYTALVAAGVLSVADGAWLVGERGRAMAEAARQRPGAMAAVMGGDIDEVTGLVDSFREEGADLWVANHNSPQQTVIAGSRTAIDAAAERAAVVGLRYSVLPVSAACHSPYMEPAGAPLRRALKLTHFQAGVLPVVANVDARAHYGGSQWQELSTRQLVSRVRWVESLTTLHEELDCTAFLDIGPGGTLAGLARRALPGVPAQKFSLPVAVAA</sequence>
<dbReference type="Gene3D" id="3.30.70.250">
    <property type="entry name" value="Malonyl-CoA ACP transacylase, ACP-binding"/>
    <property type="match status" value="1"/>
</dbReference>
<dbReference type="PIRSF" id="PIRSF000446">
    <property type="entry name" value="Mct"/>
    <property type="match status" value="1"/>
</dbReference>
<protein>
    <recommendedName>
        <fullName evidence="4">Malonyl CoA-acyl carrier protein transacylase</fullName>
        <ecNumber evidence="4">2.3.1.39</ecNumber>
    </recommendedName>
</protein>
<comment type="caution">
    <text evidence="8">The sequence shown here is derived from an EMBL/GenBank/DDBJ whole genome shotgun (WGS) entry which is preliminary data.</text>
</comment>
<proteinExistence type="inferred from homology"/>
<evidence type="ECO:0000256" key="6">
    <source>
        <dbReference type="SAM" id="MobiDB-lite"/>
    </source>
</evidence>
<dbReference type="InterPro" id="IPR001227">
    <property type="entry name" value="Ac_transferase_dom_sf"/>
</dbReference>
<dbReference type="Proteomes" id="UP000664167">
    <property type="component" value="Unassembled WGS sequence"/>
</dbReference>
<dbReference type="InterPro" id="IPR014043">
    <property type="entry name" value="Acyl_transferase_dom"/>
</dbReference>
<dbReference type="SUPFAM" id="SSF52151">
    <property type="entry name" value="FabD/lysophospholipase-like"/>
    <property type="match status" value="1"/>
</dbReference>
<feature type="domain" description="Malonyl-CoA:ACP transacylase (MAT)" evidence="7">
    <location>
        <begin position="18"/>
        <end position="316"/>
    </location>
</feature>
<evidence type="ECO:0000256" key="1">
    <source>
        <dbReference type="ARBA" id="ARBA00022679"/>
    </source>
</evidence>
<dbReference type="Pfam" id="PF00698">
    <property type="entry name" value="Acyl_transf_1"/>
    <property type="match status" value="1"/>
</dbReference>
<keyword evidence="2 4" id="KW-0012">Acyltransferase</keyword>
<dbReference type="InterPro" id="IPR016035">
    <property type="entry name" value="Acyl_Trfase/lysoPLipase"/>
</dbReference>
<evidence type="ECO:0000256" key="2">
    <source>
        <dbReference type="ARBA" id="ARBA00023315"/>
    </source>
</evidence>
<gene>
    <name evidence="8" type="ORF">J0695_10640</name>
</gene>
<comment type="catalytic activity">
    <reaction evidence="3 4">
        <text>holo-[ACP] + malonyl-CoA = malonyl-[ACP] + CoA</text>
        <dbReference type="Rhea" id="RHEA:41792"/>
        <dbReference type="Rhea" id="RHEA-COMP:9623"/>
        <dbReference type="Rhea" id="RHEA-COMP:9685"/>
        <dbReference type="ChEBI" id="CHEBI:57287"/>
        <dbReference type="ChEBI" id="CHEBI:57384"/>
        <dbReference type="ChEBI" id="CHEBI:64479"/>
        <dbReference type="ChEBI" id="CHEBI:78449"/>
        <dbReference type="EC" id="2.3.1.39"/>
    </reaction>
</comment>
<evidence type="ECO:0000313" key="8">
    <source>
        <dbReference type="EMBL" id="MBO0512264.1"/>
    </source>
</evidence>
<feature type="active site" evidence="5">
    <location>
        <position position="102"/>
    </location>
</feature>
<dbReference type="Gene3D" id="3.40.366.10">
    <property type="entry name" value="Malonyl-Coenzyme A Acyl Carrier Protein, domain 2"/>
    <property type="match status" value="1"/>
</dbReference>
<evidence type="ECO:0000256" key="5">
    <source>
        <dbReference type="PIRSR" id="PIRSR000446-1"/>
    </source>
</evidence>
<dbReference type="EC" id="2.3.1.39" evidence="4"/>
<dbReference type="InterPro" id="IPR016036">
    <property type="entry name" value="Malonyl_transacylase_ACP-bd"/>
</dbReference>
<dbReference type="GO" id="GO:0005829">
    <property type="term" value="C:cytosol"/>
    <property type="evidence" value="ECO:0007669"/>
    <property type="project" value="TreeGrafter"/>
</dbReference>
<dbReference type="GO" id="GO:0006633">
    <property type="term" value="P:fatty acid biosynthetic process"/>
    <property type="evidence" value="ECO:0007669"/>
    <property type="project" value="TreeGrafter"/>
</dbReference>
<dbReference type="InterPro" id="IPR024925">
    <property type="entry name" value="Malonyl_CoA-ACP_transAc"/>
</dbReference>
<dbReference type="InterPro" id="IPR050858">
    <property type="entry name" value="Mal-CoA-ACP_Trans/PKS_FabD"/>
</dbReference>
<name>A0A939F677_9ACTN</name>
<dbReference type="EMBL" id="JAFLRJ010000094">
    <property type="protein sequence ID" value="MBO0512264.1"/>
    <property type="molecule type" value="Genomic_DNA"/>
</dbReference>
<evidence type="ECO:0000256" key="3">
    <source>
        <dbReference type="ARBA" id="ARBA00048462"/>
    </source>
</evidence>
<dbReference type="GO" id="GO:0004314">
    <property type="term" value="F:[acyl-carrier-protein] S-malonyltransferase activity"/>
    <property type="evidence" value="ECO:0007669"/>
    <property type="project" value="UniProtKB-EC"/>
</dbReference>
<dbReference type="AlphaFoldDB" id="A0A939F677"/>
<accession>A0A939F677</accession>
<dbReference type="RefSeq" id="WP_206961655.1">
    <property type="nucleotide sequence ID" value="NZ_BAAAJJ010000001.1"/>
</dbReference>
<evidence type="ECO:0000256" key="4">
    <source>
        <dbReference type="PIRNR" id="PIRNR000446"/>
    </source>
</evidence>